<accession>A0A3D9JTU6</accession>
<proteinExistence type="predicted"/>
<feature type="region of interest" description="Disordered" evidence="1">
    <location>
        <begin position="48"/>
        <end position="68"/>
    </location>
</feature>
<keyword evidence="3" id="KW-1185">Reference proteome</keyword>
<dbReference type="Proteomes" id="UP000256977">
    <property type="component" value="Unassembled WGS sequence"/>
</dbReference>
<organism evidence="2 3">
    <name type="scientific">Cohnella phaseoli</name>
    <dbReference type="NCBI Taxonomy" id="456490"/>
    <lineage>
        <taxon>Bacteria</taxon>
        <taxon>Bacillati</taxon>
        <taxon>Bacillota</taxon>
        <taxon>Bacilli</taxon>
        <taxon>Bacillales</taxon>
        <taxon>Paenibacillaceae</taxon>
        <taxon>Cohnella</taxon>
    </lineage>
</organism>
<dbReference type="AlphaFoldDB" id="A0A3D9JTU6"/>
<gene>
    <name evidence="2" type="ORF">DFP98_10989</name>
</gene>
<dbReference type="EMBL" id="QRDZ01000009">
    <property type="protein sequence ID" value="RED77478.1"/>
    <property type="molecule type" value="Genomic_DNA"/>
</dbReference>
<protein>
    <submittedName>
        <fullName evidence="2">Uncharacterized protein</fullName>
    </submittedName>
</protein>
<name>A0A3D9JTU6_9BACL</name>
<sequence>MHTRPRTPTRSGKTAASRRGLIFLRYFVDLPMRQPLAPCNGGKSYFPGKAQETTGNVATSPFVANRGD</sequence>
<evidence type="ECO:0000313" key="3">
    <source>
        <dbReference type="Proteomes" id="UP000256977"/>
    </source>
</evidence>
<reference evidence="2 3" key="1">
    <citation type="submission" date="2018-07" db="EMBL/GenBank/DDBJ databases">
        <title>Genomic Encyclopedia of Type Strains, Phase III (KMG-III): the genomes of soil and plant-associated and newly described type strains.</title>
        <authorList>
            <person name="Whitman W."/>
        </authorList>
    </citation>
    <scope>NUCLEOTIDE SEQUENCE [LARGE SCALE GENOMIC DNA]</scope>
    <source>
        <strain evidence="2 3">CECT 7287</strain>
    </source>
</reference>
<evidence type="ECO:0000313" key="2">
    <source>
        <dbReference type="EMBL" id="RED77478.1"/>
    </source>
</evidence>
<comment type="caution">
    <text evidence="2">The sequence shown here is derived from an EMBL/GenBank/DDBJ whole genome shotgun (WGS) entry which is preliminary data.</text>
</comment>
<evidence type="ECO:0000256" key="1">
    <source>
        <dbReference type="SAM" id="MobiDB-lite"/>
    </source>
</evidence>